<dbReference type="AlphaFoldDB" id="A0A9D1PS55"/>
<dbReference type="SUPFAM" id="SSF55826">
    <property type="entry name" value="YbaK/ProRS associated domain"/>
    <property type="match status" value="1"/>
</dbReference>
<sequence length="165" mass="18661">MPGYYKSEIYKLLTEKGIAFERMEHEAVYTMEQMNDLKISERGNVCKNLFLRDAKGRQHFLVTAPEERRIDLKRLAGQIGSTKLSFASAERLEKYLKVQQGCVSPFGILNDDSKSVIFVADKALEKAPAVGVHPNDNTATIWLPLDAIKELISEHGNETMLIDFD</sequence>
<gene>
    <name evidence="3" type="ORF">H9900_03715</name>
</gene>
<dbReference type="Gene3D" id="3.90.960.10">
    <property type="entry name" value="YbaK/aminoacyl-tRNA synthetase-associated domain"/>
    <property type="match status" value="1"/>
</dbReference>
<evidence type="ECO:0000313" key="4">
    <source>
        <dbReference type="Proteomes" id="UP000824162"/>
    </source>
</evidence>
<dbReference type="EMBL" id="DXIJ01000075">
    <property type="protein sequence ID" value="HIV85900.1"/>
    <property type="molecule type" value="Genomic_DNA"/>
</dbReference>
<organism evidence="3 4">
    <name type="scientific">Candidatus Monoglobus merdigallinarum</name>
    <dbReference type="NCBI Taxonomy" id="2838698"/>
    <lineage>
        <taxon>Bacteria</taxon>
        <taxon>Bacillati</taxon>
        <taxon>Bacillota</taxon>
        <taxon>Clostridia</taxon>
        <taxon>Monoglobales</taxon>
        <taxon>Monoglobaceae</taxon>
        <taxon>Monoglobus</taxon>
    </lineage>
</organism>
<evidence type="ECO:0000259" key="2">
    <source>
        <dbReference type="Pfam" id="PF04073"/>
    </source>
</evidence>
<evidence type="ECO:0000256" key="1">
    <source>
        <dbReference type="ARBA" id="ARBA00010201"/>
    </source>
</evidence>
<feature type="domain" description="YbaK/aminoacyl-tRNA synthetase-associated" evidence="2">
    <location>
        <begin position="25"/>
        <end position="149"/>
    </location>
</feature>
<evidence type="ECO:0000313" key="3">
    <source>
        <dbReference type="EMBL" id="HIV85900.1"/>
    </source>
</evidence>
<dbReference type="PANTHER" id="PTHR31423">
    <property type="entry name" value="YBAK DOMAIN-CONTAINING PROTEIN"/>
    <property type="match status" value="1"/>
</dbReference>
<reference evidence="3" key="1">
    <citation type="journal article" date="2021" name="PeerJ">
        <title>Extensive microbial diversity within the chicken gut microbiome revealed by metagenomics and culture.</title>
        <authorList>
            <person name="Gilroy R."/>
            <person name="Ravi A."/>
            <person name="Getino M."/>
            <person name="Pursley I."/>
            <person name="Horton D.L."/>
            <person name="Alikhan N.F."/>
            <person name="Baker D."/>
            <person name="Gharbi K."/>
            <person name="Hall N."/>
            <person name="Watson M."/>
            <person name="Adriaenssens E.M."/>
            <person name="Foster-Nyarko E."/>
            <person name="Jarju S."/>
            <person name="Secka A."/>
            <person name="Antonio M."/>
            <person name="Oren A."/>
            <person name="Chaudhuri R.R."/>
            <person name="La Ragione R."/>
            <person name="Hildebrand F."/>
            <person name="Pallen M.J."/>
        </authorList>
    </citation>
    <scope>NUCLEOTIDE SEQUENCE</scope>
    <source>
        <strain evidence="3">5790</strain>
    </source>
</reference>
<dbReference type="Pfam" id="PF04073">
    <property type="entry name" value="tRNA_edit"/>
    <property type="match status" value="1"/>
</dbReference>
<dbReference type="InterPro" id="IPR040285">
    <property type="entry name" value="ProX/PRXD1"/>
</dbReference>
<dbReference type="InterPro" id="IPR036754">
    <property type="entry name" value="YbaK/aa-tRNA-synt-asso_dom_sf"/>
</dbReference>
<dbReference type="PANTHER" id="PTHR31423:SF3">
    <property type="entry name" value="PROLYL-TRNA SYNTHETASE ASSOCIATED DOMAIN-CONTAINING PROTEIN 1-RELATED"/>
    <property type="match status" value="1"/>
</dbReference>
<comment type="caution">
    <text evidence="3">The sequence shown here is derived from an EMBL/GenBank/DDBJ whole genome shotgun (WGS) entry which is preliminary data.</text>
</comment>
<dbReference type="Proteomes" id="UP000824162">
    <property type="component" value="Unassembled WGS sequence"/>
</dbReference>
<protein>
    <submittedName>
        <fullName evidence="3">Prolyl-tRNA synthetase associated domain-containing protein</fullName>
    </submittedName>
</protein>
<dbReference type="CDD" id="cd04335">
    <property type="entry name" value="PrdX_deacylase"/>
    <property type="match status" value="1"/>
</dbReference>
<reference evidence="3" key="2">
    <citation type="submission" date="2021-04" db="EMBL/GenBank/DDBJ databases">
        <authorList>
            <person name="Gilroy R."/>
        </authorList>
    </citation>
    <scope>NUCLEOTIDE SEQUENCE</scope>
    <source>
        <strain evidence="3">5790</strain>
    </source>
</reference>
<dbReference type="InterPro" id="IPR007214">
    <property type="entry name" value="YbaK/aa-tRNA-synth-assoc-dom"/>
</dbReference>
<name>A0A9D1PS55_9FIRM</name>
<proteinExistence type="inferred from homology"/>
<accession>A0A9D1PS55</accession>
<dbReference type="FunFam" id="3.90.960.10:FF:000005">
    <property type="entry name" value="Putative prolyl-tRNA synthetase"/>
    <property type="match status" value="1"/>
</dbReference>
<comment type="similarity">
    <text evidence="1">Belongs to the PRORSD1 family.</text>
</comment>
<dbReference type="GO" id="GO:0002161">
    <property type="term" value="F:aminoacyl-tRNA deacylase activity"/>
    <property type="evidence" value="ECO:0007669"/>
    <property type="project" value="InterPro"/>
</dbReference>